<gene>
    <name evidence="2" type="ORF">AVEN_143787_1</name>
</gene>
<dbReference type="Proteomes" id="UP000499080">
    <property type="component" value="Unassembled WGS sequence"/>
</dbReference>
<dbReference type="AlphaFoldDB" id="A0A4Y2AQL0"/>
<keyword evidence="3" id="KW-1185">Reference proteome</keyword>
<dbReference type="OrthoDB" id="6333371at2759"/>
<name>A0A4Y2AQL0_ARAVE</name>
<feature type="compositionally biased region" description="Polar residues" evidence="1">
    <location>
        <begin position="71"/>
        <end position="88"/>
    </location>
</feature>
<comment type="caution">
    <text evidence="2">The sequence shown here is derived from an EMBL/GenBank/DDBJ whole genome shotgun (WGS) entry which is preliminary data.</text>
</comment>
<dbReference type="EMBL" id="BGPR01000025">
    <property type="protein sequence ID" value="GBL81539.1"/>
    <property type="molecule type" value="Genomic_DNA"/>
</dbReference>
<evidence type="ECO:0000313" key="2">
    <source>
        <dbReference type="EMBL" id="GBL81539.1"/>
    </source>
</evidence>
<accession>A0A4Y2AQL0</accession>
<evidence type="ECO:0000256" key="1">
    <source>
        <dbReference type="SAM" id="MobiDB-lite"/>
    </source>
</evidence>
<protein>
    <submittedName>
        <fullName evidence="2">Uncharacterized protein</fullName>
    </submittedName>
</protein>
<evidence type="ECO:0000313" key="3">
    <source>
        <dbReference type="Proteomes" id="UP000499080"/>
    </source>
</evidence>
<sequence>MLSIFITGPGWPSGWSRLRGRRVSGLKPDSIEDPPRMWAWFTLYLTSCVKRPSTNVVRKFGEGMFAQELSSSADRGSNLRSPPQNSPYIASKRDANVTKLNHLLLIIS</sequence>
<organism evidence="2 3">
    <name type="scientific">Araneus ventricosus</name>
    <name type="common">Orbweaver spider</name>
    <name type="synonym">Epeira ventricosa</name>
    <dbReference type="NCBI Taxonomy" id="182803"/>
    <lineage>
        <taxon>Eukaryota</taxon>
        <taxon>Metazoa</taxon>
        <taxon>Ecdysozoa</taxon>
        <taxon>Arthropoda</taxon>
        <taxon>Chelicerata</taxon>
        <taxon>Arachnida</taxon>
        <taxon>Araneae</taxon>
        <taxon>Araneomorphae</taxon>
        <taxon>Entelegynae</taxon>
        <taxon>Araneoidea</taxon>
        <taxon>Araneidae</taxon>
        <taxon>Araneus</taxon>
    </lineage>
</organism>
<proteinExistence type="predicted"/>
<feature type="region of interest" description="Disordered" evidence="1">
    <location>
        <begin position="71"/>
        <end position="91"/>
    </location>
</feature>
<reference evidence="2 3" key="1">
    <citation type="journal article" date="2019" name="Sci. Rep.">
        <title>Orb-weaving spider Araneus ventricosus genome elucidates the spidroin gene catalogue.</title>
        <authorList>
            <person name="Kono N."/>
            <person name="Nakamura H."/>
            <person name="Ohtoshi R."/>
            <person name="Moran D.A.P."/>
            <person name="Shinohara A."/>
            <person name="Yoshida Y."/>
            <person name="Fujiwara M."/>
            <person name="Mori M."/>
            <person name="Tomita M."/>
            <person name="Arakawa K."/>
        </authorList>
    </citation>
    <scope>NUCLEOTIDE SEQUENCE [LARGE SCALE GENOMIC DNA]</scope>
</reference>